<feature type="domain" description="Potassium channel" evidence="11">
    <location>
        <begin position="154"/>
        <end position="210"/>
    </location>
</feature>
<keyword evidence="2 8" id="KW-0813">Transport</keyword>
<evidence type="ECO:0000256" key="9">
    <source>
        <dbReference type="SAM" id="MobiDB-lite"/>
    </source>
</evidence>
<keyword evidence="6 10" id="KW-0472">Membrane</keyword>
<evidence type="ECO:0000256" key="6">
    <source>
        <dbReference type="ARBA" id="ARBA00023136"/>
    </source>
</evidence>
<dbReference type="SUPFAM" id="SSF81324">
    <property type="entry name" value="Voltage-gated potassium channels"/>
    <property type="match status" value="2"/>
</dbReference>
<organism evidence="12 13">
    <name type="scientific">Panagrellus redivivus</name>
    <name type="common">Microworm</name>
    <dbReference type="NCBI Taxonomy" id="6233"/>
    <lineage>
        <taxon>Eukaryota</taxon>
        <taxon>Metazoa</taxon>
        <taxon>Ecdysozoa</taxon>
        <taxon>Nematoda</taxon>
        <taxon>Chromadorea</taxon>
        <taxon>Rhabditida</taxon>
        <taxon>Tylenchina</taxon>
        <taxon>Panagrolaimomorpha</taxon>
        <taxon>Panagrolaimoidea</taxon>
        <taxon>Panagrolaimidae</taxon>
        <taxon>Panagrellus</taxon>
    </lineage>
</organism>
<evidence type="ECO:0000256" key="8">
    <source>
        <dbReference type="RuleBase" id="RU003857"/>
    </source>
</evidence>
<feature type="compositionally biased region" description="Low complexity" evidence="9">
    <location>
        <begin position="1789"/>
        <end position="1806"/>
    </location>
</feature>
<dbReference type="Pfam" id="PF07885">
    <property type="entry name" value="Ion_trans_2"/>
    <property type="match status" value="2"/>
</dbReference>
<keyword evidence="12" id="KW-1185">Reference proteome</keyword>
<dbReference type="Proteomes" id="UP000492821">
    <property type="component" value="Unassembled WGS sequence"/>
</dbReference>
<accession>A0A7E4UUM8</accession>
<evidence type="ECO:0000259" key="11">
    <source>
        <dbReference type="Pfam" id="PF07885"/>
    </source>
</evidence>
<dbReference type="GO" id="GO:0015271">
    <property type="term" value="F:outward rectifier potassium channel activity"/>
    <property type="evidence" value="ECO:0007669"/>
    <property type="project" value="TreeGrafter"/>
</dbReference>
<dbReference type="InterPro" id="IPR003280">
    <property type="entry name" value="2pore_dom_K_chnl"/>
</dbReference>
<evidence type="ECO:0000256" key="1">
    <source>
        <dbReference type="ARBA" id="ARBA00004141"/>
    </source>
</evidence>
<feature type="region of interest" description="Disordered" evidence="9">
    <location>
        <begin position="707"/>
        <end position="727"/>
    </location>
</feature>
<evidence type="ECO:0000256" key="5">
    <source>
        <dbReference type="ARBA" id="ARBA00023065"/>
    </source>
</evidence>
<feature type="region of interest" description="Disordered" evidence="9">
    <location>
        <begin position="1046"/>
        <end position="1085"/>
    </location>
</feature>
<evidence type="ECO:0000256" key="7">
    <source>
        <dbReference type="ARBA" id="ARBA00023303"/>
    </source>
</evidence>
<feature type="transmembrane region" description="Helical" evidence="10">
    <location>
        <begin position="72"/>
        <end position="90"/>
    </location>
</feature>
<dbReference type="GO" id="GO:0005886">
    <property type="term" value="C:plasma membrane"/>
    <property type="evidence" value="ECO:0007669"/>
    <property type="project" value="TreeGrafter"/>
</dbReference>
<feature type="compositionally biased region" description="Polar residues" evidence="9">
    <location>
        <begin position="842"/>
        <end position="858"/>
    </location>
</feature>
<feature type="region of interest" description="Disordered" evidence="9">
    <location>
        <begin position="824"/>
        <end position="859"/>
    </location>
</feature>
<evidence type="ECO:0000256" key="4">
    <source>
        <dbReference type="ARBA" id="ARBA00022989"/>
    </source>
</evidence>
<proteinExistence type="inferred from homology"/>
<dbReference type="PANTHER" id="PTHR11003">
    <property type="entry name" value="POTASSIUM CHANNEL, SUBFAMILY K"/>
    <property type="match status" value="1"/>
</dbReference>
<evidence type="ECO:0000313" key="13">
    <source>
        <dbReference type="WBParaSite" id="Pan_g12987.t1"/>
    </source>
</evidence>
<reference evidence="13" key="2">
    <citation type="submission" date="2020-10" db="UniProtKB">
        <authorList>
            <consortium name="WormBaseParasite"/>
        </authorList>
    </citation>
    <scope>IDENTIFICATION</scope>
</reference>
<reference evidence="12" key="1">
    <citation type="journal article" date="2013" name="Genetics">
        <title>The draft genome and transcriptome of Panagrellus redivivus are shaped by the harsh demands of a free-living lifestyle.</title>
        <authorList>
            <person name="Srinivasan J."/>
            <person name="Dillman A.R."/>
            <person name="Macchietto M.G."/>
            <person name="Heikkinen L."/>
            <person name="Lakso M."/>
            <person name="Fracchia K.M."/>
            <person name="Antoshechkin I."/>
            <person name="Mortazavi A."/>
            <person name="Wong G."/>
            <person name="Sternberg P.W."/>
        </authorList>
    </citation>
    <scope>NUCLEOTIDE SEQUENCE [LARGE SCALE GENOMIC DNA]</scope>
    <source>
        <strain evidence="12">MT8872</strain>
    </source>
</reference>
<feature type="region of interest" description="Disordered" evidence="9">
    <location>
        <begin position="1693"/>
        <end position="1829"/>
    </location>
</feature>
<evidence type="ECO:0000256" key="2">
    <source>
        <dbReference type="ARBA" id="ARBA00022448"/>
    </source>
</evidence>
<feature type="compositionally biased region" description="Low complexity" evidence="9">
    <location>
        <begin position="1696"/>
        <end position="1718"/>
    </location>
</feature>
<comment type="subcellular location">
    <subcellularLocation>
        <location evidence="1">Membrane</location>
        <topology evidence="1">Multi-pass membrane protein</topology>
    </subcellularLocation>
</comment>
<keyword evidence="7 8" id="KW-0407">Ion channel</keyword>
<feature type="region of interest" description="Disordered" evidence="9">
    <location>
        <begin position="739"/>
        <end position="758"/>
    </location>
</feature>
<keyword evidence="3 8" id="KW-0812">Transmembrane</keyword>
<feature type="transmembrane region" description="Helical" evidence="10">
    <location>
        <begin position="155"/>
        <end position="173"/>
    </location>
</feature>
<feature type="compositionally biased region" description="Polar residues" evidence="9">
    <location>
        <begin position="1065"/>
        <end position="1076"/>
    </location>
</feature>
<feature type="transmembrane region" description="Helical" evidence="10">
    <location>
        <begin position="394"/>
        <end position="416"/>
    </location>
</feature>
<feature type="region of interest" description="Disordered" evidence="9">
    <location>
        <begin position="1560"/>
        <end position="1644"/>
    </location>
</feature>
<feature type="region of interest" description="Disordered" evidence="9">
    <location>
        <begin position="315"/>
        <end position="338"/>
    </location>
</feature>
<evidence type="ECO:0000313" key="12">
    <source>
        <dbReference type="Proteomes" id="UP000492821"/>
    </source>
</evidence>
<feature type="compositionally biased region" description="Acidic residues" evidence="9">
    <location>
        <begin position="1609"/>
        <end position="1634"/>
    </location>
</feature>
<dbReference type="Gene3D" id="1.10.287.70">
    <property type="match status" value="1"/>
</dbReference>
<dbReference type="WBParaSite" id="Pan_g12987.t1">
    <property type="protein sequence ID" value="Pan_g12987.t1"/>
    <property type="gene ID" value="Pan_g12987"/>
</dbReference>
<dbReference type="GO" id="GO:0030322">
    <property type="term" value="P:stabilization of membrane potential"/>
    <property type="evidence" value="ECO:0007669"/>
    <property type="project" value="TreeGrafter"/>
</dbReference>
<dbReference type="GO" id="GO:0022841">
    <property type="term" value="F:potassium ion leak channel activity"/>
    <property type="evidence" value="ECO:0007669"/>
    <property type="project" value="TreeGrafter"/>
</dbReference>
<evidence type="ECO:0000256" key="3">
    <source>
        <dbReference type="ARBA" id="ARBA00022692"/>
    </source>
</evidence>
<dbReference type="PRINTS" id="PR01333">
    <property type="entry name" value="2POREKCHANEL"/>
</dbReference>
<feature type="compositionally biased region" description="Acidic residues" evidence="9">
    <location>
        <begin position="1560"/>
        <end position="1573"/>
    </location>
</feature>
<feature type="domain" description="Potassium channel" evidence="11">
    <location>
        <begin position="347"/>
        <end position="421"/>
    </location>
</feature>
<name>A0A7E4UUM8_PANRE</name>
<sequence length="1829" mass="200383">MEDLDTQSAVYNATTDDVDFELNYDESMDLLPKPPSGTASIKSSISASIKKSKNCFFKIIDAIKWFFLKTKFFWIISIYSVLGALLFMWLEVPTDLKSKEEQKDFHLVSRDSLLFKIKQIHNENMGDMEYKWKQAILQFEENMGLEVPDPESTAWTFWMAILYAGTIYTTIGYGNIACATGAGRLASVCYALIGIPLMLVILDNLGDFLLKVVKKCNNVIEDMIFLIGVKSRLMRIESEKSLARYAKMSRKLRFLGFKSIPNSKASSQVAGSLNGSVKDHFSKEVPYIEVQSYCSTTKSETVIDMTKVNEAVAEDAASSSASGSNSEEDDNTGSEEDRKPPLLASIIITIGWILASAGVFCLWEDWTYSTSVYFFFISTSTIGFGDVTPDHPEYMIATFGVVIVGLSLVSVCINVVQEWLVQWYTNLLNKMLEQYIAAQESGDENAAKGFMTGLNAQAKYLMPLLSKSSGAKAMEKFKKEATKKGVELPSALTEIDPETGKLAFLSATDAEIDQIIEKAQSEGKLTPAPISPVRPTPPPVMNAVQVQTGPITGPREVIATQTDLSWAYFEAREAVATQTVVEEPPKVVKPEYVTTGIQPEVSCIIQYEPFESESDNESEAGIPIESVLLTQRGVVSQSQTQTPRRRTSEAAIATDPEVEMEATPEVEITRLRFLKSRGSQVRMPGKDFGAQSEFILVENISTQFERFPGVPIPTQTEPPTTSDGMAQSEPSLRLIETQTDEPLQSSTRIQTDSPQLSMTEVQTETYRDDSAIQVEPEISPAEVQTEIKTFMDSSTQSMAEGSAALIQTEGTMHVESTAQTRPACDGVECQTDPPPIRIDAGDQTQPSSGEGVHSQTDSGHGMVDVGGQAVPEGEEIGIQMTPEMVQIGGQTDPPAMGDMALQADPVEVNASSMQTVRLVRAMKTQTRLTSGAQTREEFEEYRTRMRNERLEEFTQERVHEAIQAVAGKKTIALDTEEKNFLKNKLVQLRIKKAKQLKDENLQVEFDISDEQDALRNDLREFRHKKESIVATRQAMASISSIMSDDVFEPEQPDQPDGEQEVLVRRTSSIPRITVSQSDDENRRASAPLPPAVVDLHQETESLTVSSPTGEEVTLNVEMTKVSIGDLGSISAPSPMRSVALSVASLAPESDEEIPIDEIEQMIDYDSIFDELDQEVDDFNYDDLDAYAAESEIQTDSSFFRTAEIGLSTEPMRKSIVVQTEQTDVVQTEVQTSTATAETSVGEALEVQFADTQTVTAITIDMEIETDPPETAESSTQAVAKTISTAVDSGAPEVIEAESQTLAPPVLEDRGSSPIVMQTVESRGSSPIPLQNVKSRATSPVQLQNVESRGASPMPLNVESRGSSPITVPTVSTMAQSTSSGFYLPENPVEGVSYLRDSETDATVATVDAVVDAVVTQADATEQVGAETEEVEVQATVDIVNSEAQTKMKKLTETSSQVEPPMNEVSISIASSLQSIPENYVVEATIPVFHVESIVITQDVAAQIHAVFATRGTQIGDDLPSTPPPAVVERTSSYHSADFNFRPPLTSSSSSNEINVEFIDEQEVQPEPEPVPEPEPEKEPSESSDDDGPITFAGLSSNPPWSDFDLVPGEGEEGYVAPEDEDYDEEEEPEDEEEPTTPTDELTVKALDKNRRERMMEIGIQTGVLARVQHLYGASKSGGQSSVRKVTLRKDSYNDPSFGSAMSIASSSTTTATGSIAAESAREEDPLQALPENERAKVLAHHGRNWERQQTVADLRSRLERASLDPEHSAHSDPHRSSSSGRLQLEESEPGPSGQSQSESPSTSTEPKGLQRRHSMKEKRIKRISRGDKK</sequence>
<feature type="compositionally biased region" description="Basic and acidic residues" evidence="9">
    <location>
        <begin position="1754"/>
        <end position="1775"/>
    </location>
</feature>
<keyword evidence="4 10" id="KW-1133">Transmembrane helix</keyword>
<feature type="compositionally biased region" description="Acidic residues" evidence="9">
    <location>
        <begin position="1046"/>
        <end position="1059"/>
    </location>
</feature>
<feature type="transmembrane region" description="Helical" evidence="10">
    <location>
        <begin position="185"/>
        <end position="202"/>
    </location>
</feature>
<feature type="compositionally biased region" description="Low complexity" evidence="9">
    <location>
        <begin position="315"/>
        <end position="325"/>
    </location>
</feature>
<feature type="compositionally biased region" description="Polar residues" evidence="9">
    <location>
        <begin position="713"/>
        <end position="727"/>
    </location>
</feature>
<keyword evidence="5 8" id="KW-0406">Ion transport</keyword>
<dbReference type="InterPro" id="IPR013099">
    <property type="entry name" value="K_chnl_dom"/>
</dbReference>
<feature type="transmembrane region" description="Helical" evidence="10">
    <location>
        <begin position="342"/>
        <end position="363"/>
    </location>
</feature>
<feature type="compositionally biased region" description="Basic residues" evidence="9">
    <location>
        <begin position="1809"/>
        <end position="1823"/>
    </location>
</feature>
<evidence type="ECO:0000256" key="10">
    <source>
        <dbReference type="SAM" id="Phobius"/>
    </source>
</evidence>
<dbReference type="PANTHER" id="PTHR11003:SF61">
    <property type="entry name" value="POTASSIUM CHANNEL DOMAIN-CONTAINING PROTEIN"/>
    <property type="match status" value="1"/>
</dbReference>
<comment type="similarity">
    <text evidence="8">Belongs to the two pore domain potassium channel (TC 1.A.1.8) family.</text>
</comment>
<protein>
    <submittedName>
        <fullName evidence="13">Ion_trans_2 domain-containing protein</fullName>
    </submittedName>
</protein>